<protein>
    <submittedName>
        <fullName evidence="2">Uncharacterized protein</fullName>
    </submittedName>
</protein>
<reference evidence="2 3" key="1">
    <citation type="submission" date="2024-05" db="EMBL/GenBank/DDBJ databases">
        <title>Neorhizobium sp. Rsf11, a plant growth promoting and heavy metal resistant PAH-degrader.</title>
        <authorList>
            <person name="Golubev S.N."/>
            <person name="Muratova A.Y."/>
            <person name="Markelova M.I."/>
        </authorList>
    </citation>
    <scope>NUCLEOTIDE SEQUENCE [LARGE SCALE GENOMIC DNA]</scope>
    <source>
        <strain evidence="2 3">Rsf11</strain>
    </source>
</reference>
<proteinExistence type="predicted"/>
<dbReference type="Proteomes" id="UP001496627">
    <property type="component" value="Unassembled WGS sequence"/>
</dbReference>
<feature type="region of interest" description="Disordered" evidence="1">
    <location>
        <begin position="112"/>
        <end position="133"/>
    </location>
</feature>
<evidence type="ECO:0000313" key="2">
    <source>
        <dbReference type="EMBL" id="MEQ1406588.1"/>
    </source>
</evidence>
<feature type="region of interest" description="Disordered" evidence="1">
    <location>
        <begin position="1"/>
        <end position="22"/>
    </location>
</feature>
<gene>
    <name evidence="2" type="ORF">ABK249_16780</name>
</gene>
<sequence>MHGAGAAGQWRQSGKRADGTPIPMPELGMWARRTFAVTGPTPGAEQRMAFCLRKAGDEAMSASIRASIISICRSRASMTWCRLSSSQPACGWARRTRALLRISTNWSRCSIRSRSSSRSGSGRTCAGKSIVTP</sequence>
<name>A0ABV0M3X6_9HYPH</name>
<keyword evidence="3" id="KW-1185">Reference proteome</keyword>
<evidence type="ECO:0000313" key="3">
    <source>
        <dbReference type="Proteomes" id="UP001496627"/>
    </source>
</evidence>
<evidence type="ECO:0000256" key="1">
    <source>
        <dbReference type="SAM" id="MobiDB-lite"/>
    </source>
</evidence>
<feature type="compositionally biased region" description="Low complexity" evidence="1">
    <location>
        <begin position="112"/>
        <end position="123"/>
    </location>
</feature>
<accession>A0ABV0M3X6</accession>
<dbReference type="EMBL" id="JBEAAL010000012">
    <property type="protein sequence ID" value="MEQ1406588.1"/>
    <property type="molecule type" value="Genomic_DNA"/>
</dbReference>
<comment type="caution">
    <text evidence="2">The sequence shown here is derived from an EMBL/GenBank/DDBJ whole genome shotgun (WGS) entry which is preliminary data.</text>
</comment>
<dbReference type="RefSeq" id="WP_348863506.1">
    <property type="nucleotide sequence ID" value="NZ_JBEAAL010000012.1"/>
</dbReference>
<organism evidence="2 3">
    <name type="scientific">Neorhizobium phenanthreniclasticum</name>
    <dbReference type="NCBI Taxonomy" id="3157917"/>
    <lineage>
        <taxon>Bacteria</taxon>
        <taxon>Pseudomonadati</taxon>
        <taxon>Pseudomonadota</taxon>
        <taxon>Alphaproteobacteria</taxon>
        <taxon>Hyphomicrobiales</taxon>
        <taxon>Rhizobiaceae</taxon>
        <taxon>Rhizobium/Agrobacterium group</taxon>
        <taxon>Neorhizobium</taxon>
    </lineage>
</organism>